<feature type="binding site" evidence="8 12">
    <location>
        <position position="327"/>
    </location>
    <ligand>
        <name>substrate</name>
    </ligand>
</feature>
<comment type="pathway">
    <text evidence="8">Amino-acid biosynthesis; L-histidine biosynthesis; L-histidine from 5-phospho-alpha-D-ribose 1-diphosphate: step 9/9.</text>
</comment>
<gene>
    <name evidence="8" type="primary">hisD</name>
    <name evidence="15" type="ORF">EDD68_10340</name>
</gene>
<comment type="catalytic activity">
    <reaction evidence="7 8">
        <text>L-histidinol + 2 NAD(+) + H2O = L-histidine + 2 NADH + 3 H(+)</text>
        <dbReference type="Rhea" id="RHEA:20641"/>
        <dbReference type="ChEBI" id="CHEBI:15377"/>
        <dbReference type="ChEBI" id="CHEBI:15378"/>
        <dbReference type="ChEBI" id="CHEBI:57540"/>
        <dbReference type="ChEBI" id="CHEBI:57595"/>
        <dbReference type="ChEBI" id="CHEBI:57699"/>
        <dbReference type="ChEBI" id="CHEBI:57945"/>
        <dbReference type="EC" id="1.1.1.23"/>
    </reaction>
</comment>
<feature type="active site" description="Proton acceptor" evidence="8 10">
    <location>
        <position position="326"/>
    </location>
</feature>
<dbReference type="GO" id="GO:0000105">
    <property type="term" value="P:L-histidine biosynthetic process"/>
    <property type="evidence" value="ECO:0007669"/>
    <property type="project" value="UniProtKB-UniRule"/>
</dbReference>
<dbReference type="PROSITE" id="PS00611">
    <property type="entry name" value="HISOL_DEHYDROGENASE"/>
    <property type="match status" value="1"/>
</dbReference>
<keyword evidence="4 8" id="KW-0479">Metal-binding</keyword>
<feature type="binding site" evidence="8 11">
    <location>
        <position position="213"/>
    </location>
    <ligand>
        <name>NAD(+)</name>
        <dbReference type="ChEBI" id="CHEBI:57540"/>
    </ligand>
</feature>
<feature type="binding site" evidence="8 12">
    <location>
        <position position="360"/>
    </location>
    <ligand>
        <name>substrate</name>
    </ligand>
</feature>
<dbReference type="PANTHER" id="PTHR21256">
    <property type="entry name" value="HISTIDINOL DEHYDROGENASE HDH"/>
    <property type="match status" value="1"/>
</dbReference>
<dbReference type="FunFam" id="3.40.50.1980:FF:000001">
    <property type="entry name" value="Histidinol dehydrogenase"/>
    <property type="match status" value="1"/>
</dbReference>
<evidence type="ECO:0000256" key="6">
    <source>
        <dbReference type="ARBA" id="ARBA00023002"/>
    </source>
</evidence>
<comment type="function">
    <text evidence="1 8">Catalyzes the sequential NAD-dependent oxidations of L-histidinol to L-histidinaldehyde and then to L-histidine.</text>
</comment>
<dbReference type="HAMAP" id="MF_01024">
    <property type="entry name" value="HisD"/>
    <property type="match status" value="1"/>
</dbReference>
<reference evidence="15 16" key="1">
    <citation type="submission" date="2019-03" db="EMBL/GenBank/DDBJ databases">
        <title>Genomic Encyclopedia of Type Strains, Phase IV (KMG-IV): sequencing the most valuable type-strain genomes for metagenomic binning, comparative biology and taxonomic classification.</title>
        <authorList>
            <person name="Goeker M."/>
        </authorList>
    </citation>
    <scope>NUCLEOTIDE SEQUENCE [LARGE SCALE GENOMIC DNA]</scope>
    <source>
        <strain evidence="15 16">DSM 25894</strain>
    </source>
</reference>
<evidence type="ECO:0000313" key="15">
    <source>
        <dbReference type="EMBL" id="TCT25487.1"/>
    </source>
</evidence>
<feature type="binding site" evidence="8 12">
    <location>
        <position position="258"/>
    </location>
    <ligand>
        <name>substrate</name>
    </ligand>
</feature>
<dbReference type="PIRSF" id="PIRSF000099">
    <property type="entry name" value="Histidinol_dh"/>
    <property type="match status" value="1"/>
</dbReference>
<organism evidence="15 16">
    <name type="scientific">Melghiribacillus thermohalophilus</name>
    <dbReference type="NCBI Taxonomy" id="1324956"/>
    <lineage>
        <taxon>Bacteria</taxon>
        <taxon>Bacillati</taxon>
        <taxon>Bacillota</taxon>
        <taxon>Bacilli</taxon>
        <taxon>Bacillales</taxon>
        <taxon>Bacillaceae</taxon>
        <taxon>Melghiribacillus</taxon>
    </lineage>
</organism>
<name>A0A4R3N9Q4_9BACI</name>
<evidence type="ECO:0000256" key="2">
    <source>
        <dbReference type="ARBA" id="ARBA00010178"/>
    </source>
</evidence>
<feature type="binding site" evidence="8 12">
    <location>
        <position position="236"/>
    </location>
    <ligand>
        <name>substrate</name>
    </ligand>
</feature>
<feature type="binding site" evidence="8 13">
    <location>
        <position position="419"/>
    </location>
    <ligand>
        <name>Zn(2+)</name>
        <dbReference type="ChEBI" id="CHEBI:29105"/>
    </ligand>
</feature>
<dbReference type="PANTHER" id="PTHR21256:SF2">
    <property type="entry name" value="HISTIDINE BIOSYNTHESIS TRIFUNCTIONAL PROTEIN"/>
    <property type="match status" value="1"/>
</dbReference>
<dbReference type="Gene3D" id="1.20.5.1300">
    <property type="match status" value="1"/>
</dbReference>
<accession>A0A4R3N9Q4</accession>
<evidence type="ECO:0000256" key="11">
    <source>
        <dbReference type="PIRSR" id="PIRSR000099-2"/>
    </source>
</evidence>
<dbReference type="Proteomes" id="UP000294650">
    <property type="component" value="Unassembled WGS sequence"/>
</dbReference>
<dbReference type="Pfam" id="PF00815">
    <property type="entry name" value="Histidinol_dh"/>
    <property type="match status" value="1"/>
</dbReference>
<evidence type="ECO:0000256" key="3">
    <source>
        <dbReference type="ARBA" id="ARBA00012965"/>
    </source>
</evidence>
<evidence type="ECO:0000256" key="13">
    <source>
        <dbReference type="PIRSR" id="PIRSR000099-4"/>
    </source>
</evidence>
<protein>
    <recommendedName>
        <fullName evidence="3 8">Histidinol dehydrogenase</fullName>
        <shortName evidence="8">HDH</shortName>
        <ecNumber evidence="3 8">1.1.1.23</ecNumber>
    </recommendedName>
</protein>
<dbReference type="GO" id="GO:0004399">
    <property type="term" value="F:histidinol dehydrogenase activity"/>
    <property type="evidence" value="ECO:0007669"/>
    <property type="project" value="UniProtKB-UniRule"/>
</dbReference>
<sequence length="429" mass="46963">MMKLIRVDDKRMDQIVSAHVKRDYDPYEDIDLAVQKIINDVRQNGDQALFNYTKQFDGVTLSSIKVSESEIEEALRQVSEQEKAVLQKAADNIRRFHEKQLEKTWLDDGTQGMILGQLIRPIERAGLYIPGGKAVYPSSVLMNAIPAKVAGVKYVVMVTPPDQSGSVSPYTLAAAQIAGVDEILKAGGAQAIGALAFGTETINAVDKIVGPGNIFVARAKRMVFGHVDIDMVAGPSEICIIAESGANAKYIAADLLSQAEHDEEASAILITDSLPLAEEVQQEVIHQLDQLERKEIAAASMQNHGKIFIVDHLESAFQIANQIAPEHLELMISEPTLHLAKVRHAGAVFLGEYSPEPLGDYFAGPNHTLPTSGTARFSSPLGVYDFLKKTSVIHYSREQLYQAKGEITALARMEGLTAHENAIHIRFDD</sequence>
<dbReference type="InterPro" id="IPR001692">
    <property type="entry name" value="Histidinol_DH_CS"/>
</dbReference>
<evidence type="ECO:0000256" key="9">
    <source>
        <dbReference type="PIRNR" id="PIRNR000099"/>
    </source>
</evidence>
<dbReference type="CDD" id="cd06572">
    <property type="entry name" value="Histidinol_dh"/>
    <property type="match status" value="1"/>
</dbReference>
<dbReference type="InterPro" id="IPR016161">
    <property type="entry name" value="Ald_DH/histidinol_DH"/>
</dbReference>
<comment type="cofactor">
    <cofactor evidence="8 13">
        <name>Zn(2+)</name>
        <dbReference type="ChEBI" id="CHEBI:29105"/>
    </cofactor>
    <text evidence="8 13">Binds 1 zinc ion per subunit.</text>
</comment>
<keyword evidence="16" id="KW-1185">Reference proteome</keyword>
<dbReference type="NCBIfam" id="TIGR00069">
    <property type="entry name" value="hisD"/>
    <property type="match status" value="1"/>
</dbReference>
<dbReference type="PRINTS" id="PR00083">
    <property type="entry name" value="HOLDHDRGNASE"/>
</dbReference>
<feature type="binding site" evidence="8 13">
    <location>
        <position position="258"/>
    </location>
    <ligand>
        <name>Zn(2+)</name>
        <dbReference type="ChEBI" id="CHEBI:29105"/>
    </ligand>
</feature>
<dbReference type="FunFam" id="3.40.50.1980:FF:000026">
    <property type="entry name" value="Histidinol dehydrogenase"/>
    <property type="match status" value="1"/>
</dbReference>
<dbReference type="EMBL" id="SMAN01000003">
    <property type="protein sequence ID" value="TCT25487.1"/>
    <property type="molecule type" value="Genomic_DNA"/>
</dbReference>
<feature type="binding site" evidence="8 12">
    <location>
        <position position="419"/>
    </location>
    <ligand>
        <name>substrate</name>
    </ligand>
</feature>
<dbReference type="InterPro" id="IPR012131">
    <property type="entry name" value="Hstdl_DH"/>
</dbReference>
<dbReference type="GO" id="GO:0051287">
    <property type="term" value="F:NAD binding"/>
    <property type="evidence" value="ECO:0007669"/>
    <property type="project" value="InterPro"/>
</dbReference>
<evidence type="ECO:0000313" key="16">
    <source>
        <dbReference type="Proteomes" id="UP000294650"/>
    </source>
</evidence>
<evidence type="ECO:0000256" key="12">
    <source>
        <dbReference type="PIRSR" id="PIRSR000099-3"/>
    </source>
</evidence>
<evidence type="ECO:0000256" key="5">
    <source>
        <dbReference type="ARBA" id="ARBA00022833"/>
    </source>
</evidence>
<evidence type="ECO:0000256" key="7">
    <source>
        <dbReference type="ARBA" id="ARBA00049489"/>
    </source>
</evidence>
<dbReference type="GO" id="GO:0008270">
    <property type="term" value="F:zinc ion binding"/>
    <property type="evidence" value="ECO:0007669"/>
    <property type="project" value="UniProtKB-UniRule"/>
</dbReference>
<dbReference type="UniPathway" id="UPA00031">
    <property type="reaction ID" value="UER00014"/>
</dbReference>
<feature type="binding site" evidence="8 13">
    <location>
        <position position="261"/>
    </location>
    <ligand>
        <name>Zn(2+)</name>
        <dbReference type="ChEBI" id="CHEBI:29105"/>
    </ligand>
</feature>
<keyword evidence="5 8" id="KW-0862">Zinc</keyword>
<feature type="binding site" evidence="8 13">
    <location>
        <position position="360"/>
    </location>
    <ligand>
        <name>Zn(2+)</name>
        <dbReference type="ChEBI" id="CHEBI:29105"/>
    </ligand>
</feature>
<dbReference type="InterPro" id="IPR022695">
    <property type="entry name" value="Histidinol_DH_monofunct"/>
</dbReference>
<keyword evidence="8 11" id="KW-0520">NAD</keyword>
<evidence type="ECO:0000256" key="8">
    <source>
        <dbReference type="HAMAP-Rule" id="MF_01024"/>
    </source>
</evidence>
<evidence type="ECO:0000256" key="4">
    <source>
        <dbReference type="ARBA" id="ARBA00022723"/>
    </source>
</evidence>
<keyword evidence="8" id="KW-0368">Histidine biosynthesis</keyword>
<evidence type="ECO:0000256" key="1">
    <source>
        <dbReference type="ARBA" id="ARBA00003850"/>
    </source>
</evidence>
<dbReference type="AlphaFoldDB" id="A0A4R3N9Q4"/>
<feature type="binding site" evidence="8 12">
    <location>
        <position position="414"/>
    </location>
    <ligand>
        <name>substrate</name>
    </ligand>
</feature>
<evidence type="ECO:0000256" key="14">
    <source>
        <dbReference type="RuleBase" id="RU004175"/>
    </source>
</evidence>
<keyword evidence="6 8" id="KW-0560">Oxidoreductase</keyword>
<dbReference type="Gene3D" id="3.40.50.1980">
    <property type="entry name" value="Nitrogenase molybdenum iron protein domain"/>
    <property type="match status" value="2"/>
</dbReference>
<comment type="similarity">
    <text evidence="2 8 9 14">Belongs to the histidinol dehydrogenase family.</text>
</comment>
<evidence type="ECO:0000256" key="10">
    <source>
        <dbReference type="PIRSR" id="PIRSR000099-1"/>
    </source>
</evidence>
<feature type="binding site" evidence="8 11">
    <location>
        <position position="190"/>
    </location>
    <ligand>
        <name>NAD(+)</name>
        <dbReference type="ChEBI" id="CHEBI:57540"/>
    </ligand>
</feature>
<dbReference type="SUPFAM" id="SSF53720">
    <property type="entry name" value="ALDH-like"/>
    <property type="match status" value="1"/>
</dbReference>
<feature type="binding site" evidence="8 12">
    <location>
        <position position="261"/>
    </location>
    <ligand>
        <name>substrate</name>
    </ligand>
</feature>
<feature type="active site" description="Proton acceptor" evidence="8 10">
    <location>
        <position position="327"/>
    </location>
</feature>
<proteinExistence type="inferred from homology"/>
<keyword evidence="8" id="KW-0028">Amino-acid biosynthesis</keyword>
<comment type="caution">
    <text evidence="15">The sequence shown here is derived from an EMBL/GenBank/DDBJ whole genome shotgun (WGS) entry which is preliminary data.</text>
</comment>
<feature type="binding site" evidence="8 11">
    <location>
        <position position="128"/>
    </location>
    <ligand>
        <name>NAD(+)</name>
        <dbReference type="ChEBI" id="CHEBI:57540"/>
    </ligand>
</feature>
<dbReference type="GO" id="GO:0005829">
    <property type="term" value="C:cytosol"/>
    <property type="evidence" value="ECO:0007669"/>
    <property type="project" value="TreeGrafter"/>
</dbReference>
<dbReference type="EC" id="1.1.1.23" evidence="3 8"/>